<comment type="caution">
    <text evidence="7">The sequence shown here is derived from an EMBL/GenBank/DDBJ whole genome shotgun (WGS) entry which is preliminary data.</text>
</comment>
<dbReference type="InterPro" id="IPR036188">
    <property type="entry name" value="FAD/NAD-bd_sf"/>
</dbReference>
<dbReference type="Pfam" id="PF12831">
    <property type="entry name" value="FAD_oxidored"/>
    <property type="match status" value="1"/>
</dbReference>
<evidence type="ECO:0000256" key="4">
    <source>
        <dbReference type="ARBA" id="ARBA00023004"/>
    </source>
</evidence>
<evidence type="ECO:0000256" key="1">
    <source>
        <dbReference type="ARBA" id="ARBA00022485"/>
    </source>
</evidence>
<organism evidence="7 8">
    <name type="scientific">Methylocucumis oryzae</name>
    <dbReference type="NCBI Taxonomy" id="1632867"/>
    <lineage>
        <taxon>Bacteria</taxon>
        <taxon>Pseudomonadati</taxon>
        <taxon>Pseudomonadota</taxon>
        <taxon>Gammaproteobacteria</taxon>
        <taxon>Methylococcales</taxon>
        <taxon>Methylococcaceae</taxon>
        <taxon>Methylocucumis</taxon>
    </lineage>
</organism>
<keyword evidence="3" id="KW-0560">Oxidoreductase</keyword>
<dbReference type="PRINTS" id="PR00419">
    <property type="entry name" value="ADXRDTASE"/>
</dbReference>
<keyword evidence="6" id="KW-0812">Transmembrane</keyword>
<dbReference type="PATRIC" id="fig|1632867.3.peg.5673"/>
<keyword evidence="2" id="KW-0479">Metal-binding</keyword>
<dbReference type="PANTHER" id="PTHR43498:SF1">
    <property type="entry name" value="COB--COM HETERODISULFIDE REDUCTASE IRON-SULFUR SUBUNIT A"/>
    <property type="match status" value="1"/>
</dbReference>
<name>A0A0F3IJ17_9GAMM</name>
<dbReference type="RefSeq" id="WP_045779020.1">
    <property type="nucleotide sequence ID" value="NZ_LAJX01000090.1"/>
</dbReference>
<dbReference type="GO" id="GO:0046872">
    <property type="term" value="F:metal ion binding"/>
    <property type="evidence" value="ECO:0007669"/>
    <property type="project" value="UniProtKB-KW"/>
</dbReference>
<protein>
    <recommendedName>
        <fullName evidence="9">FAD-dependent oxidoreductase</fullName>
    </recommendedName>
</protein>
<evidence type="ECO:0000256" key="3">
    <source>
        <dbReference type="ARBA" id="ARBA00023002"/>
    </source>
</evidence>
<keyword evidence="8" id="KW-1185">Reference proteome</keyword>
<sequence>MARDKTIHCDVAVVGAGAAGIAAAVAAAEAGAEVVLIERYGFVGGLATAAMVGTVCGLFYRSQHQARYAVQGFARDFAEAVQAGSQTRVTTFAQGLHFLPYCPTVFQQQALQRLKAAQVRLCLHSVLTGAMAQQQKIQCLSAQTRGLGYAIQPKAVIDCTGNAQVSLLLGLERIEEATYQAGALVFRVSGLPELAPETLSLNLIRWLKQAIDNGDLPPESERLSIIPGTVNKGSALFKLGMAWQFQDSLQCLTDYEIEARSLALVIVEHLSRQQPLLAKLSIIAMASEVGLRSGARPQGLAVLTQDQVLSCAKPSDGVAIGAWPIEYWGQARKPELRYFAYDECYWISAGMLVSRDIDNLFFAGRGLSATEWAMASARVIGTCLNTGYAAGGLASAYALTANWQMAIKRIQQQHGIKTTST</sequence>
<evidence type="ECO:0000256" key="2">
    <source>
        <dbReference type="ARBA" id="ARBA00022723"/>
    </source>
</evidence>
<keyword evidence="6" id="KW-1133">Transmembrane helix</keyword>
<feature type="transmembrane region" description="Helical" evidence="6">
    <location>
        <begin position="40"/>
        <end position="60"/>
    </location>
</feature>
<dbReference type="Proteomes" id="UP000033684">
    <property type="component" value="Unassembled WGS sequence"/>
</dbReference>
<gene>
    <name evidence="7" type="ORF">VZ94_09340</name>
</gene>
<keyword evidence="6" id="KW-0472">Membrane</keyword>
<reference evidence="8" key="1">
    <citation type="submission" date="2015-03" db="EMBL/GenBank/DDBJ databases">
        <title>Draft genome sequence of a novel methanotroph (Sn10-6) isolated from flooded ricefield rhizosphere in India.</title>
        <authorList>
            <person name="Pandit P.S."/>
            <person name="Pore S.D."/>
            <person name="Arora P."/>
            <person name="Kapse N.G."/>
            <person name="Dhakephalkar P.K."/>
            <person name="Rahalkar M.C."/>
        </authorList>
    </citation>
    <scope>NUCLEOTIDE SEQUENCE [LARGE SCALE GENOMIC DNA]</scope>
    <source>
        <strain evidence="8">Sn10-6</strain>
    </source>
</reference>
<evidence type="ECO:0000313" key="7">
    <source>
        <dbReference type="EMBL" id="KJV06750.1"/>
    </source>
</evidence>
<evidence type="ECO:0000313" key="8">
    <source>
        <dbReference type="Proteomes" id="UP000033684"/>
    </source>
</evidence>
<keyword evidence="1" id="KW-0004">4Fe-4S</keyword>
<keyword evidence="4" id="KW-0408">Iron</keyword>
<dbReference type="AlphaFoldDB" id="A0A0F3IJ17"/>
<proteinExistence type="predicted"/>
<reference evidence="7 8" key="2">
    <citation type="journal article" date="2016" name="Microb. Ecol.">
        <title>Genome Characteristics of a Novel Type I Methanotroph (Sn10-6) Isolated from a Flooded Indian Rice Field.</title>
        <authorList>
            <person name="Rahalkar M.C."/>
            <person name="Pandit P.S."/>
            <person name="Dhakephalkar P.K."/>
            <person name="Pore S."/>
            <person name="Arora P."/>
            <person name="Kapse N."/>
        </authorList>
    </citation>
    <scope>NUCLEOTIDE SEQUENCE [LARGE SCALE GENOMIC DNA]</scope>
    <source>
        <strain evidence="7 8">Sn10-6</strain>
    </source>
</reference>
<dbReference type="OrthoDB" id="9777740at2"/>
<evidence type="ECO:0000256" key="6">
    <source>
        <dbReference type="SAM" id="Phobius"/>
    </source>
</evidence>
<evidence type="ECO:0008006" key="9">
    <source>
        <dbReference type="Google" id="ProtNLM"/>
    </source>
</evidence>
<accession>A0A0F3IJ17</accession>
<evidence type="ECO:0000256" key="5">
    <source>
        <dbReference type="ARBA" id="ARBA00023014"/>
    </source>
</evidence>
<dbReference type="Gene3D" id="3.50.50.60">
    <property type="entry name" value="FAD/NAD(P)-binding domain"/>
    <property type="match status" value="1"/>
</dbReference>
<dbReference type="PANTHER" id="PTHR43498">
    <property type="entry name" value="FERREDOXIN:COB-COM HETERODISULFIDE REDUCTASE SUBUNIT A"/>
    <property type="match status" value="1"/>
</dbReference>
<dbReference type="GO" id="GO:0016491">
    <property type="term" value="F:oxidoreductase activity"/>
    <property type="evidence" value="ECO:0007669"/>
    <property type="project" value="UniProtKB-KW"/>
</dbReference>
<dbReference type="EMBL" id="LAJX01000090">
    <property type="protein sequence ID" value="KJV06750.1"/>
    <property type="molecule type" value="Genomic_DNA"/>
</dbReference>
<dbReference type="SUPFAM" id="SSF51905">
    <property type="entry name" value="FAD/NAD(P)-binding domain"/>
    <property type="match status" value="1"/>
</dbReference>
<keyword evidence="5" id="KW-0411">Iron-sulfur</keyword>
<dbReference type="InterPro" id="IPR039650">
    <property type="entry name" value="HdrA-like"/>
</dbReference>
<dbReference type="GO" id="GO:0051539">
    <property type="term" value="F:4 iron, 4 sulfur cluster binding"/>
    <property type="evidence" value="ECO:0007669"/>
    <property type="project" value="UniProtKB-KW"/>
</dbReference>